<proteinExistence type="predicted"/>
<dbReference type="InterPro" id="IPR021354">
    <property type="entry name" value="DUF2975"/>
</dbReference>
<dbReference type="Proteomes" id="UP000256727">
    <property type="component" value="Unassembled WGS sequence"/>
</dbReference>
<keyword evidence="1" id="KW-1133">Transmembrane helix</keyword>
<sequence>MPAPVPRSLVVILRTMLILAATGSLVVLAVILPLLWIDLEGVSMAYAIPLIAALALGVACLQVVGVCIWRLLTLVLRGRIFSRSAFRYVDVITGAVAAGGVLLVVIGVVLSEGTAAPGLVLLIGGAALLAFAAALTVNVARRLLAQAVERDTQARRLEDELSDVI</sequence>
<accession>A0A3D9LE18</accession>
<keyword evidence="1" id="KW-0472">Membrane</keyword>
<keyword evidence="3" id="KW-1185">Reference proteome</keyword>
<evidence type="ECO:0008006" key="4">
    <source>
        <dbReference type="Google" id="ProtNLM"/>
    </source>
</evidence>
<feature type="transmembrane region" description="Helical" evidence="1">
    <location>
        <begin position="88"/>
        <end position="110"/>
    </location>
</feature>
<feature type="transmembrane region" description="Helical" evidence="1">
    <location>
        <begin position="116"/>
        <end position="140"/>
    </location>
</feature>
<evidence type="ECO:0000313" key="2">
    <source>
        <dbReference type="EMBL" id="REE04465.1"/>
    </source>
</evidence>
<dbReference type="EMBL" id="QREH01000001">
    <property type="protein sequence ID" value="REE04465.1"/>
    <property type="molecule type" value="Genomic_DNA"/>
</dbReference>
<reference evidence="2 3" key="1">
    <citation type="submission" date="2018-07" db="EMBL/GenBank/DDBJ databases">
        <title>Sequencing the genomes of 1000 actinobacteria strains.</title>
        <authorList>
            <person name="Klenk H.-P."/>
        </authorList>
    </citation>
    <scope>NUCLEOTIDE SEQUENCE [LARGE SCALE GENOMIC DNA]</scope>
    <source>
        <strain evidence="2 3">DSM 14442</strain>
    </source>
</reference>
<comment type="caution">
    <text evidence="2">The sequence shown here is derived from an EMBL/GenBank/DDBJ whole genome shotgun (WGS) entry which is preliminary data.</text>
</comment>
<dbReference type="RefSeq" id="WP_115932390.1">
    <property type="nucleotide sequence ID" value="NZ_QREH01000001.1"/>
</dbReference>
<protein>
    <recommendedName>
        <fullName evidence="4">DUF2975 family protein</fullName>
    </recommendedName>
</protein>
<feature type="transmembrane region" description="Helical" evidence="1">
    <location>
        <begin position="43"/>
        <end position="76"/>
    </location>
</feature>
<keyword evidence="1" id="KW-0812">Transmembrane</keyword>
<feature type="transmembrane region" description="Helical" evidence="1">
    <location>
        <begin position="12"/>
        <end position="37"/>
    </location>
</feature>
<dbReference type="OrthoDB" id="3240470at2"/>
<organism evidence="2 3">
    <name type="scientific">Citricoccus muralis</name>
    <dbReference type="NCBI Taxonomy" id="169134"/>
    <lineage>
        <taxon>Bacteria</taxon>
        <taxon>Bacillati</taxon>
        <taxon>Actinomycetota</taxon>
        <taxon>Actinomycetes</taxon>
        <taxon>Micrococcales</taxon>
        <taxon>Micrococcaceae</taxon>
        <taxon>Citricoccus</taxon>
    </lineage>
</organism>
<evidence type="ECO:0000256" key="1">
    <source>
        <dbReference type="SAM" id="Phobius"/>
    </source>
</evidence>
<dbReference type="AlphaFoldDB" id="A0A3D9LE18"/>
<name>A0A3D9LE18_9MICC</name>
<gene>
    <name evidence="2" type="ORF">C8E99_2300</name>
</gene>
<dbReference type="Pfam" id="PF11188">
    <property type="entry name" value="DUF2975"/>
    <property type="match status" value="1"/>
</dbReference>
<evidence type="ECO:0000313" key="3">
    <source>
        <dbReference type="Proteomes" id="UP000256727"/>
    </source>
</evidence>